<dbReference type="InterPro" id="IPR008333">
    <property type="entry name" value="Cbr1-like_FAD-bd_dom"/>
</dbReference>
<dbReference type="InterPro" id="IPR017938">
    <property type="entry name" value="Riboflavin_synthase-like_b-brl"/>
</dbReference>
<evidence type="ECO:0000256" key="3">
    <source>
        <dbReference type="ARBA" id="ARBA00022692"/>
    </source>
</evidence>
<dbReference type="InterPro" id="IPR001041">
    <property type="entry name" value="2Fe-2S_ferredoxin-type"/>
</dbReference>
<dbReference type="SUPFAM" id="SSF52343">
    <property type="entry name" value="Ferredoxin reductase-like, C-terminal NADP-linked domain"/>
    <property type="match status" value="1"/>
</dbReference>
<evidence type="ECO:0000256" key="7">
    <source>
        <dbReference type="ARBA" id="ARBA00023002"/>
    </source>
</evidence>
<keyword evidence="8" id="KW-0408">Iron</keyword>
<keyword evidence="6" id="KW-0274">FAD</keyword>
<keyword evidence="7" id="KW-0560">Oxidoreductase</keyword>
<feature type="domain" description="2Fe-2S ferredoxin-type" evidence="11">
    <location>
        <begin position="288"/>
        <end position="375"/>
    </location>
</feature>
<keyword evidence="2" id="KW-0285">Flavoprotein</keyword>
<sequence>MLRASLRGGAIYFELKIATTKEIVMFFEWQGNQPVTLRCIDKYFETHDTVSIKLAELTESLLFQFKPGQFINLGVEIDGKMEFRAYSISSINEDNHLQLTIKRVSGGKVSNYIVDSLLLGDTVQALPPAGEFNCIDHPPVLRDGETKALLISAGCGVTPVYSMAKHWLSNQDENDNDVDIAFLHIARSPEETIYYDQLETFDAVYPNFHLKLLLKNREGTSHPQGRLNADWLKELVPDFKQRTVYLCGPSQFMQDVHGYLNDLGFDMTNFYQESFTPATGAETSVSDEVVRVSVPDFAQTIDAQKGQVLADVLEGAGLPLIVACRSGICGSCKCKVRQGNVSSTSLETLTPEEIEQGYVLACSSTIEADLEVQIG</sequence>
<dbReference type="InterPro" id="IPR017927">
    <property type="entry name" value="FAD-bd_FR_type"/>
</dbReference>
<evidence type="ECO:0000256" key="8">
    <source>
        <dbReference type="ARBA" id="ARBA00023004"/>
    </source>
</evidence>
<dbReference type="PROSITE" id="PS00197">
    <property type="entry name" value="2FE2S_FER_1"/>
    <property type="match status" value="1"/>
</dbReference>
<comment type="similarity">
    <text evidence="10">In the N-terminal section; belongs to the FAD-binding oxidoreductase type 6 family.</text>
</comment>
<name>A0ABM9WSU4_VIBAE</name>
<evidence type="ECO:0000256" key="1">
    <source>
        <dbReference type="ARBA" id="ARBA00001974"/>
    </source>
</evidence>
<dbReference type="InterPro" id="IPR012675">
    <property type="entry name" value="Beta-grasp_dom_sf"/>
</dbReference>
<dbReference type="InterPro" id="IPR006058">
    <property type="entry name" value="2Fe2S_fd_BS"/>
</dbReference>
<dbReference type="PRINTS" id="PR00410">
    <property type="entry name" value="PHEHYDRXLASE"/>
</dbReference>
<dbReference type="Gene3D" id="3.10.20.30">
    <property type="match status" value="1"/>
</dbReference>
<organism evidence="13 14">
    <name type="scientific">Vibrio antiquarius (strain Ex25)</name>
    <dbReference type="NCBI Taxonomy" id="150340"/>
    <lineage>
        <taxon>Bacteria</taxon>
        <taxon>Pseudomonadati</taxon>
        <taxon>Pseudomonadota</taxon>
        <taxon>Gammaproteobacteria</taxon>
        <taxon>Vibrionales</taxon>
        <taxon>Vibrionaceae</taxon>
        <taxon>Vibrio</taxon>
        <taxon>Vibrio diabolicus subgroup</taxon>
    </lineage>
</organism>
<evidence type="ECO:0000313" key="14">
    <source>
        <dbReference type="Proteomes" id="UP000242664"/>
    </source>
</evidence>
<evidence type="ECO:0000256" key="5">
    <source>
        <dbReference type="ARBA" id="ARBA00022723"/>
    </source>
</evidence>
<reference evidence="14" key="1">
    <citation type="submission" date="2006-10" db="EMBL/GenBank/DDBJ databases">
        <authorList>
            <person name="Heidelberg J."/>
            <person name="Sebastian Y."/>
        </authorList>
    </citation>
    <scope>NUCLEOTIDE SEQUENCE [LARGE SCALE GENOMIC DNA]</scope>
    <source>
        <strain evidence="14">EX25</strain>
    </source>
</reference>
<evidence type="ECO:0000259" key="11">
    <source>
        <dbReference type="PROSITE" id="PS51085"/>
    </source>
</evidence>
<evidence type="ECO:0000256" key="2">
    <source>
        <dbReference type="ARBA" id="ARBA00022630"/>
    </source>
</evidence>
<evidence type="ECO:0000256" key="6">
    <source>
        <dbReference type="ARBA" id="ARBA00022827"/>
    </source>
</evidence>
<dbReference type="PROSITE" id="PS51085">
    <property type="entry name" value="2FE2S_FER_2"/>
    <property type="match status" value="1"/>
</dbReference>
<keyword evidence="9" id="KW-0411">Iron-sulfur</keyword>
<dbReference type="Proteomes" id="UP000242664">
    <property type="component" value="Unassembled WGS sequence"/>
</dbReference>
<gene>
    <name evidence="13" type="ORF">VEx25_0796</name>
</gene>
<dbReference type="PROSITE" id="PS51384">
    <property type="entry name" value="FAD_FR"/>
    <property type="match status" value="1"/>
</dbReference>
<keyword evidence="3" id="KW-0812">Transmembrane</keyword>
<dbReference type="InterPro" id="IPR036010">
    <property type="entry name" value="2Fe-2S_ferredoxin-like_sf"/>
</dbReference>
<evidence type="ECO:0000256" key="4">
    <source>
        <dbReference type="ARBA" id="ARBA00022714"/>
    </source>
</evidence>
<keyword evidence="4" id="KW-0001">2Fe-2S</keyword>
<evidence type="ECO:0000259" key="12">
    <source>
        <dbReference type="PROSITE" id="PS51384"/>
    </source>
</evidence>
<evidence type="ECO:0000256" key="9">
    <source>
        <dbReference type="ARBA" id="ARBA00023014"/>
    </source>
</evidence>
<dbReference type="InterPro" id="IPR039261">
    <property type="entry name" value="FNR_nucleotide-bd"/>
</dbReference>
<dbReference type="Pfam" id="PF00175">
    <property type="entry name" value="NAD_binding_1"/>
    <property type="match status" value="1"/>
</dbReference>
<protein>
    <submittedName>
        <fullName evidence="13">Oxidoreductase, FAD-binding domain protein</fullName>
    </submittedName>
</protein>
<dbReference type="Gene3D" id="3.40.50.80">
    <property type="entry name" value="Nucleotide-binding domain of ferredoxin-NADP reductase (FNR) module"/>
    <property type="match status" value="1"/>
</dbReference>
<dbReference type="PANTHER" id="PTHR47354">
    <property type="entry name" value="NADH OXIDOREDUCTASE HCR"/>
    <property type="match status" value="1"/>
</dbReference>
<dbReference type="SUPFAM" id="SSF63380">
    <property type="entry name" value="Riboflavin synthase domain-like"/>
    <property type="match status" value="1"/>
</dbReference>
<dbReference type="Pfam" id="PF00970">
    <property type="entry name" value="FAD_binding_6"/>
    <property type="match status" value="1"/>
</dbReference>
<dbReference type="SUPFAM" id="SSF54292">
    <property type="entry name" value="2Fe-2S ferredoxin-like"/>
    <property type="match status" value="1"/>
</dbReference>
<keyword evidence="5" id="KW-0479">Metal-binding</keyword>
<dbReference type="Gene3D" id="2.40.30.10">
    <property type="entry name" value="Translation factors"/>
    <property type="match status" value="1"/>
</dbReference>
<accession>A0ABM9WSU4</accession>
<keyword evidence="14" id="KW-1185">Reference proteome</keyword>
<proteinExistence type="inferred from homology"/>
<evidence type="ECO:0000313" key="13">
    <source>
        <dbReference type="EMBL" id="EDN56434.1"/>
    </source>
</evidence>
<dbReference type="PANTHER" id="PTHR47354:SF6">
    <property type="entry name" value="NADH OXIDOREDUCTASE HCR"/>
    <property type="match status" value="1"/>
</dbReference>
<dbReference type="EMBL" id="DS267836">
    <property type="protein sequence ID" value="EDN56434.1"/>
    <property type="molecule type" value="Genomic_DNA"/>
</dbReference>
<evidence type="ECO:0000256" key="10">
    <source>
        <dbReference type="ARBA" id="ARBA00061434"/>
    </source>
</evidence>
<dbReference type="InterPro" id="IPR050415">
    <property type="entry name" value="MRET"/>
</dbReference>
<dbReference type="CDD" id="cd06215">
    <property type="entry name" value="FNR_iron_sulfur_binding_1"/>
    <property type="match status" value="1"/>
</dbReference>
<keyword evidence="3" id="KW-0472">Membrane</keyword>
<comment type="cofactor">
    <cofactor evidence="1">
        <name>FAD</name>
        <dbReference type="ChEBI" id="CHEBI:57692"/>
    </cofactor>
</comment>
<feature type="domain" description="FAD-binding FR-type" evidence="12">
    <location>
        <begin position="32"/>
        <end position="135"/>
    </location>
</feature>
<dbReference type="CDD" id="cd00207">
    <property type="entry name" value="fer2"/>
    <property type="match status" value="1"/>
</dbReference>
<dbReference type="Pfam" id="PF00111">
    <property type="entry name" value="Fer2"/>
    <property type="match status" value="1"/>
</dbReference>
<dbReference type="InterPro" id="IPR001433">
    <property type="entry name" value="OxRdtase_FAD/NAD-bd"/>
</dbReference>